<evidence type="ECO:0000313" key="3">
    <source>
        <dbReference type="EMBL" id="QSO48235.1"/>
    </source>
</evidence>
<dbReference type="KEGG" id="afx:JZ786_04350"/>
<dbReference type="PANTHER" id="PTHR46797:SF1">
    <property type="entry name" value="METHYLPHOSPHONATE SYNTHASE"/>
    <property type="match status" value="1"/>
</dbReference>
<dbReference type="InterPro" id="IPR050807">
    <property type="entry name" value="TransReg_Diox_bact_type"/>
</dbReference>
<evidence type="ECO:0000313" key="4">
    <source>
        <dbReference type="Proteomes" id="UP000663505"/>
    </source>
</evidence>
<keyword evidence="4" id="KW-1185">Reference proteome</keyword>
<dbReference type="GO" id="GO:0005829">
    <property type="term" value="C:cytosol"/>
    <property type="evidence" value="ECO:0007669"/>
    <property type="project" value="TreeGrafter"/>
</dbReference>
<evidence type="ECO:0000256" key="1">
    <source>
        <dbReference type="ARBA" id="ARBA00023125"/>
    </source>
</evidence>
<dbReference type="Gene3D" id="1.10.260.40">
    <property type="entry name" value="lambda repressor-like DNA-binding domains"/>
    <property type="match status" value="1"/>
</dbReference>
<dbReference type="InterPro" id="IPR001387">
    <property type="entry name" value="Cro/C1-type_HTH"/>
</dbReference>
<dbReference type="GO" id="GO:0003677">
    <property type="term" value="F:DNA binding"/>
    <property type="evidence" value="ECO:0007669"/>
    <property type="project" value="UniProtKB-KW"/>
</dbReference>
<organism evidence="3 4">
    <name type="scientific">Alicyclobacillus mengziensis</name>
    <dbReference type="NCBI Taxonomy" id="2931921"/>
    <lineage>
        <taxon>Bacteria</taxon>
        <taxon>Bacillati</taxon>
        <taxon>Bacillota</taxon>
        <taxon>Bacilli</taxon>
        <taxon>Bacillales</taxon>
        <taxon>Alicyclobacillaceae</taxon>
        <taxon>Alicyclobacillus</taxon>
    </lineage>
</organism>
<protein>
    <submittedName>
        <fullName evidence="3">MEDS domain-containing protein</fullName>
    </submittedName>
</protein>
<dbReference type="CDD" id="cd00093">
    <property type="entry name" value="HTH_XRE"/>
    <property type="match status" value="1"/>
</dbReference>
<proteinExistence type="predicted"/>
<accession>A0A9X7W0N0</accession>
<dbReference type="EMBL" id="CP071182">
    <property type="protein sequence ID" value="QSO48235.1"/>
    <property type="molecule type" value="Genomic_DNA"/>
</dbReference>
<dbReference type="InterPro" id="IPR010982">
    <property type="entry name" value="Lambda_DNA-bd_dom_sf"/>
</dbReference>
<dbReference type="Pfam" id="PF14417">
    <property type="entry name" value="MEDS"/>
    <property type="match status" value="1"/>
</dbReference>
<dbReference type="Proteomes" id="UP000663505">
    <property type="component" value="Chromosome"/>
</dbReference>
<dbReference type="SMART" id="SM00530">
    <property type="entry name" value="HTH_XRE"/>
    <property type="match status" value="1"/>
</dbReference>
<dbReference type="SUPFAM" id="SSF47413">
    <property type="entry name" value="lambda repressor-like DNA-binding domains"/>
    <property type="match status" value="1"/>
</dbReference>
<dbReference type="PROSITE" id="PS50943">
    <property type="entry name" value="HTH_CROC1"/>
    <property type="match status" value="1"/>
</dbReference>
<reference evidence="3 4" key="1">
    <citation type="submission" date="2021-02" db="EMBL/GenBank/DDBJ databases">
        <title>Alicyclobacillus curvatus sp. nov. and Alicyclobacillus mengziensis sp. nov., two acidophilic bacteria isolated from acid mine drainage.</title>
        <authorList>
            <person name="Huang Y."/>
        </authorList>
    </citation>
    <scope>NUCLEOTIDE SEQUENCE [LARGE SCALE GENOMIC DNA]</scope>
    <source>
        <strain evidence="3 4">S30H14</strain>
    </source>
</reference>
<dbReference type="RefSeq" id="WP_206657571.1">
    <property type="nucleotide sequence ID" value="NZ_CP071182.1"/>
</dbReference>
<gene>
    <name evidence="3" type="ORF">JZ786_04350</name>
</gene>
<dbReference type="GO" id="GO:0003700">
    <property type="term" value="F:DNA-binding transcription factor activity"/>
    <property type="evidence" value="ECO:0007669"/>
    <property type="project" value="TreeGrafter"/>
</dbReference>
<keyword evidence="1" id="KW-0238">DNA-binding</keyword>
<dbReference type="AlphaFoldDB" id="A0A9X7W0N0"/>
<dbReference type="PANTHER" id="PTHR46797">
    <property type="entry name" value="HTH-TYPE TRANSCRIPTIONAL REGULATOR"/>
    <property type="match status" value="1"/>
</dbReference>
<evidence type="ECO:0000259" key="2">
    <source>
        <dbReference type="PROSITE" id="PS50943"/>
    </source>
</evidence>
<sequence>MKKRVWLKQLRISRGLTQDAVATKAFIDRGFYAQIENGTRDPSMLVAGNIANALGVHPQIFFMEHFRPSSTSEGSYVIYAQCDLDIRYTWLWHPFKDIQCYVGKRDDEISWNDGTAELVYLKKQVILQGVALEKVMAFPYKGRLIPCLVRGEPLFDPNDRIIGVHTALTCMPSLLSGIQTVKSVEPRDVLRGHMLYFFSSKEAYLDRLYEYITDGVDYGYQLWIVESTDTYQRVRDRLVANLHRDQLKNIHYFDNEVVFAPYEEFSEQYIDDYFEGRMAHTLEHGIPLRTWARVLWKKEQHGAFDKLNRWETHMDEIVSRLGISSVCTYDATELPASFQTTLLRNHEYFMTDHELVYSPLYARNTRSGIIPSLAMLAQSRRD</sequence>
<feature type="domain" description="HTH cro/C1-type" evidence="2">
    <location>
        <begin position="7"/>
        <end position="61"/>
    </location>
</feature>
<dbReference type="InterPro" id="IPR025847">
    <property type="entry name" value="MEDS_domain"/>
</dbReference>
<dbReference type="Pfam" id="PF01381">
    <property type="entry name" value="HTH_3"/>
    <property type="match status" value="1"/>
</dbReference>
<name>A0A9X7W0N0_9BACL</name>